<evidence type="ECO:0000259" key="2">
    <source>
        <dbReference type="Pfam" id="PF08327"/>
    </source>
</evidence>
<evidence type="ECO:0000313" key="4">
    <source>
        <dbReference type="Proteomes" id="UP000245202"/>
    </source>
</evidence>
<dbReference type="RefSeq" id="WP_108995312.1">
    <property type="nucleotide sequence ID" value="NZ_BDQX01000356.1"/>
</dbReference>
<proteinExistence type="inferred from homology"/>
<dbReference type="SUPFAM" id="SSF55961">
    <property type="entry name" value="Bet v1-like"/>
    <property type="match status" value="1"/>
</dbReference>
<gene>
    <name evidence="3" type="ORF">PAT3040_05572</name>
</gene>
<accession>A0A2R5EW76</accession>
<dbReference type="Pfam" id="PF08327">
    <property type="entry name" value="AHSA1"/>
    <property type="match status" value="1"/>
</dbReference>
<feature type="domain" description="Activator of Hsp90 ATPase homologue 1/2-like C-terminal" evidence="2">
    <location>
        <begin position="16"/>
        <end position="139"/>
    </location>
</feature>
<protein>
    <submittedName>
        <fullName evidence="3">Polyketide cyclase</fullName>
    </submittedName>
</protein>
<name>A0A2R5EW76_9BACL</name>
<dbReference type="Proteomes" id="UP000245202">
    <property type="component" value="Unassembled WGS sequence"/>
</dbReference>
<reference evidence="3 4" key="1">
    <citation type="submission" date="2017-08" db="EMBL/GenBank/DDBJ databases">
        <title>Substantial Increase in Enzyme Production by Combined Drug-Resistance Mutations in Paenibacillus agaridevorans.</title>
        <authorList>
            <person name="Tanaka Y."/>
            <person name="Funane K."/>
            <person name="Hosaka T."/>
            <person name="Shiwa Y."/>
            <person name="Fujita N."/>
            <person name="Miyazaki T."/>
            <person name="Yoshikawa H."/>
            <person name="Murakami K."/>
            <person name="Kasahara K."/>
            <person name="Inaoka T."/>
            <person name="Hiraga Y."/>
            <person name="Ochi K."/>
        </authorList>
    </citation>
    <scope>NUCLEOTIDE SEQUENCE [LARGE SCALE GENOMIC DNA]</scope>
    <source>
        <strain evidence="3 4">T-3040</strain>
    </source>
</reference>
<dbReference type="InterPro" id="IPR013538">
    <property type="entry name" value="ASHA1/2-like_C"/>
</dbReference>
<keyword evidence="4" id="KW-1185">Reference proteome</keyword>
<dbReference type="Gene3D" id="3.30.530.20">
    <property type="match status" value="1"/>
</dbReference>
<evidence type="ECO:0000313" key="3">
    <source>
        <dbReference type="EMBL" id="GBG10807.1"/>
    </source>
</evidence>
<comment type="similarity">
    <text evidence="1">Belongs to the AHA1 family.</text>
</comment>
<comment type="caution">
    <text evidence="3">The sequence shown here is derived from an EMBL/GenBank/DDBJ whole genome shotgun (WGS) entry which is preliminary data.</text>
</comment>
<evidence type="ECO:0000256" key="1">
    <source>
        <dbReference type="ARBA" id="ARBA00006817"/>
    </source>
</evidence>
<dbReference type="EMBL" id="BDQX01000356">
    <property type="protein sequence ID" value="GBG10807.1"/>
    <property type="molecule type" value="Genomic_DNA"/>
</dbReference>
<dbReference type="AlphaFoldDB" id="A0A2R5EW76"/>
<dbReference type="CDD" id="cd08897">
    <property type="entry name" value="SRPBCC_CalC_Aha1-like_4"/>
    <property type="match status" value="1"/>
</dbReference>
<sequence>METGKKASITVEVEVNAPVQQVWKYWTEPQHITQWSFASDEWHAPNAENDLQAGGKFLTRMEAKDGSFGFDFAGVYDEVREHEFIAYTLGDGRKVAITFTGQGDSTKVVEIFDAEDTNPIDMQQAGWQAFMDNFKSYVERSEA</sequence>
<dbReference type="InterPro" id="IPR023393">
    <property type="entry name" value="START-like_dom_sf"/>
</dbReference>
<organism evidence="3 4">
    <name type="scientific">Paenibacillus agaridevorans</name>
    <dbReference type="NCBI Taxonomy" id="171404"/>
    <lineage>
        <taxon>Bacteria</taxon>
        <taxon>Bacillati</taxon>
        <taxon>Bacillota</taxon>
        <taxon>Bacilli</taxon>
        <taxon>Bacillales</taxon>
        <taxon>Paenibacillaceae</taxon>
        <taxon>Paenibacillus</taxon>
    </lineage>
</organism>